<feature type="chain" id="PRO_5002432342" description="deoxyribonuclease II" evidence="5">
    <location>
        <begin position="24"/>
        <end position="73"/>
    </location>
</feature>
<reference evidence="6" key="2">
    <citation type="journal article" date="2015" name="Fish Shellfish Immunol.">
        <title>Early steps in the European eel (Anguilla anguilla)-Vibrio vulnificus interaction in the gills: Role of the RtxA13 toxin.</title>
        <authorList>
            <person name="Callol A."/>
            <person name="Pajuelo D."/>
            <person name="Ebbesson L."/>
            <person name="Teles M."/>
            <person name="MacKenzie S."/>
            <person name="Amaro C."/>
        </authorList>
    </citation>
    <scope>NUCLEOTIDE SEQUENCE</scope>
</reference>
<comment type="catalytic activity">
    <reaction evidence="1">
        <text>Endonucleolytic cleavage to nucleoside 3'-phosphates and 3'-phosphooligonucleotide end-products.</text>
        <dbReference type="EC" id="3.1.22.1"/>
    </reaction>
</comment>
<accession>A0A0E9RDI2</accession>
<comment type="similarity">
    <text evidence="2">Belongs to the DNase II family.</text>
</comment>
<dbReference type="AlphaFoldDB" id="A0A0E9RDI2"/>
<dbReference type="EMBL" id="GBXM01081740">
    <property type="protein sequence ID" value="JAH26837.1"/>
    <property type="molecule type" value="Transcribed_RNA"/>
</dbReference>
<evidence type="ECO:0000256" key="1">
    <source>
        <dbReference type="ARBA" id="ARBA00000447"/>
    </source>
</evidence>
<dbReference type="InterPro" id="IPR004947">
    <property type="entry name" value="DNase_II"/>
</dbReference>
<evidence type="ECO:0000256" key="2">
    <source>
        <dbReference type="ARBA" id="ARBA00007527"/>
    </source>
</evidence>
<dbReference type="GO" id="GO:0004531">
    <property type="term" value="F:deoxyribonuclease II activity"/>
    <property type="evidence" value="ECO:0007669"/>
    <property type="project" value="UniProtKB-EC"/>
</dbReference>
<keyword evidence="4" id="KW-0378">Hydrolase</keyword>
<name>A0A0E9RDI2_ANGAN</name>
<evidence type="ECO:0000256" key="4">
    <source>
        <dbReference type="ARBA" id="ARBA00022801"/>
    </source>
</evidence>
<feature type="signal peptide" evidence="5">
    <location>
        <begin position="1"/>
        <end position="23"/>
    </location>
</feature>
<protein>
    <recommendedName>
        <fullName evidence="3">deoxyribonuclease II</fullName>
        <ecNumber evidence="3">3.1.22.1</ecNumber>
    </recommendedName>
</protein>
<evidence type="ECO:0000256" key="3">
    <source>
        <dbReference type="ARBA" id="ARBA00012036"/>
    </source>
</evidence>
<keyword evidence="5" id="KW-0732">Signal</keyword>
<proteinExistence type="inferred from homology"/>
<dbReference type="Pfam" id="PF03265">
    <property type="entry name" value="DNase_II"/>
    <property type="match status" value="1"/>
</dbReference>
<reference evidence="6" key="1">
    <citation type="submission" date="2014-11" db="EMBL/GenBank/DDBJ databases">
        <authorList>
            <person name="Amaro Gonzalez C."/>
        </authorList>
    </citation>
    <scope>NUCLEOTIDE SEQUENCE</scope>
</reference>
<dbReference type="EC" id="3.1.22.1" evidence="3"/>
<sequence>MEVMSRVVLTVSLLCWGICSSEAKVTCKDKNGGEVDWYILYKVPKPNNKAPSGLEYFYIDSAKNEWPGPIKRP</sequence>
<evidence type="ECO:0000256" key="5">
    <source>
        <dbReference type="SAM" id="SignalP"/>
    </source>
</evidence>
<evidence type="ECO:0000313" key="6">
    <source>
        <dbReference type="EMBL" id="JAH26837.1"/>
    </source>
</evidence>
<organism evidence="6">
    <name type="scientific">Anguilla anguilla</name>
    <name type="common">European freshwater eel</name>
    <name type="synonym">Muraena anguilla</name>
    <dbReference type="NCBI Taxonomy" id="7936"/>
    <lineage>
        <taxon>Eukaryota</taxon>
        <taxon>Metazoa</taxon>
        <taxon>Chordata</taxon>
        <taxon>Craniata</taxon>
        <taxon>Vertebrata</taxon>
        <taxon>Euteleostomi</taxon>
        <taxon>Actinopterygii</taxon>
        <taxon>Neopterygii</taxon>
        <taxon>Teleostei</taxon>
        <taxon>Anguilliformes</taxon>
        <taxon>Anguillidae</taxon>
        <taxon>Anguilla</taxon>
    </lineage>
</organism>